<organism evidence="2 3">
    <name type="scientific">Blastopirellula marina</name>
    <dbReference type="NCBI Taxonomy" id="124"/>
    <lineage>
        <taxon>Bacteria</taxon>
        <taxon>Pseudomonadati</taxon>
        <taxon>Planctomycetota</taxon>
        <taxon>Planctomycetia</taxon>
        <taxon>Pirellulales</taxon>
        <taxon>Pirellulaceae</taxon>
        <taxon>Blastopirellula</taxon>
    </lineage>
</organism>
<dbReference type="Pfam" id="PF03992">
    <property type="entry name" value="ABM"/>
    <property type="match status" value="1"/>
</dbReference>
<dbReference type="RefSeq" id="WP_105336432.1">
    <property type="nucleotide sequence ID" value="NZ_PUHZ01000016.1"/>
</dbReference>
<gene>
    <name evidence="2" type="ORF">C5Y93_15985</name>
</gene>
<dbReference type="OrthoDB" id="9798439at2"/>
<reference evidence="2 3" key="1">
    <citation type="submission" date="2018-02" db="EMBL/GenBank/DDBJ databases">
        <title>Comparative genomes isolates from brazilian mangrove.</title>
        <authorList>
            <person name="Araujo J.E."/>
            <person name="Taketani R.G."/>
            <person name="Silva M.C.P."/>
            <person name="Loureco M.V."/>
            <person name="Andreote F.D."/>
        </authorList>
    </citation>
    <scope>NUCLEOTIDE SEQUENCE [LARGE SCALE GENOMIC DNA]</scope>
    <source>
        <strain evidence="2 3">Nap-Phe MGV</strain>
    </source>
</reference>
<dbReference type="AlphaFoldDB" id="A0A2S8GKS5"/>
<evidence type="ECO:0000313" key="3">
    <source>
        <dbReference type="Proteomes" id="UP000237819"/>
    </source>
</evidence>
<dbReference type="GO" id="GO:0004497">
    <property type="term" value="F:monooxygenase activity"/>
    <property type="evidence" value="ECO:0007669"/>
    <property type="project" value="UniProtKB-KW"/>
</dbReference>
<evidence type="ECO:0000313" key="2">
    <source>
        <dbReference type="EMBL" id="PQO45032.1"/>
    </source>
</evidence>
<keyword evidence="2" id="KW-0560">Oxidoreductase</keyword>
<dbReference type="InterPro" id="IPR052936">
    <property type="entry name" value="Jasmonate_Hydroxylase-like"/>
</dbReference>
<protein>
    <submittedName>
        <fullName evidence="2">Antibiotic biosynthesis monooxygenase</fullName>
    </submittedName>
</protein>
<proteinExistence type="predicted"/>
<dbReference type="PANTHER" id="PTHR37811">
    <property type="entry name" value="BLL5343 PROTEIN"/>
    <property type="match status" value="1"/>
</dbReference>
<feature type="domain" description="ABM" evidence="1">
    <location>
        <begin position="23"/>
        <end position="77"/>
    </location>
</feature>
<evidence type="ECO:0000259" key="1">
    <source>
        <dbReference type="Pfam" id="PF03992"/>
    </source>
</evidence>
<comment type="caution">
    <text evidence="2">The sequence shown here is derived from an EMBL/GenBank/DDBJ whole genome shotgun (WGS) entry which is preliminary data.</text>
</comment>
<accession>A0A2S8GKS5</accession>
<dbReference type="Proteomes" id="UP000237819">
    <property type="component" value="Unassembled WGS sequence"/>
</dbReference>
<dbReference type="Gene3D" id="3.30.70.100">
    <property type="match status" value="1"/>
</dbReference>
<dbReference type="PANTHER" id="PTHR37811:SF2">
    <property type="entry name" value="ABM DOMAIN-CONTAINING PROTEIN"/>
    <property type="match status" value="1"/>
</dbReference>
<name>A0A2S8GKS5_9BACT</name>
<dbReference type="InterPro" id="IPR011008">
    <property type="entry name" value="Dimeric_a/b-barrel"/>
</dbReference>
<dbReference type="SUPFAM" id="SSF54909">
    <property type="entry name" value="Dimeric alpha+beta barrel"/>
    <property type="match status" value="1"/>
</dbReference>
<dbReference type="EMBL" id="PUHZ01000016">
    <property type="protein sequence ID" value="PQO45032.1"/>
    <property type="molecule type" value="Genomic_DNA"/>
</dbReference>
<keyword evidence="2" id="KW-0503">Monooxygenase</keyword>
<dbReference type="InterPro" id="IPR007138">
    <property type="entry name" value="ABM_dom"/>
</dbReference>
<sequence>MTQLDTPPYYVVIFTSQRTDVDQAGYSAAAEQMEELASRQPGFLGIESVRDVDGFGITVSYWADLAAIEAWKSQADHVGVQRVGRKRWYESYRLQVARVERAVEFPPSR</sequence>